<dbReference type="GO" id="GO:0009277">
    <property type="term" value="C:fungal-type cell wall"/>
    <property type="evidence" value="ECO:0007669"/>
    <property type="project" value="TreeGrafter"/>
</dbReference>
<evidence type="ECO:0000313" key="5">
    <source>
        <dbReference type="Proteomes" id="UP000383932"/>
    </source>
</evidence>
<accession>A0A5N5QVY1</accession>
<evidence type="ECO:0000256" key="2">
    <source>
        <dbReference type="SAM" id="SignalP"/>
    </source>
</evidence>
<comment type="caution">
    <text evidence="4">The sequence shown here is derived from an EMBL/GenBank/DDBJ whole genome shotgun (WGS) entry which is preliminary data.</text>
</comment>
<feature type="chain" id="PRO_5024431761" evidence="2">
    <location>
        <begin position="18"/>
        <end position="333"/>
    </location>
</feature>
<dbReference type="Proteomes" id="UP000383932">
    <property type="component" value="Unassembled WGS sequence"/>
</dbReference>
<keyword evidence="1" id="KW-1133">Transmembrane helix</keyword>
<dbReference type="InterPro" id="IPR017853">
    <property type="entry name" value="GH"/>
</dbReference>
<evidence type="ECO:0000259" key="3">
    <source>
        <dbReference type="Pfam" id="PF11790"/>
    </source>
</evidence>
<keyword evidence="1" id="KW-0472">Membrane</keyword>
<proteinExistence type="predicted"/>
<name>A0A5N5QVY1_9AGAM</name>
<feature type="signal peptide" evidence="2">
    <location>
        <begin position="1"/>
        <end position="17"/>
    </location>
</feature>
<organism evidence="4 5">
    <name type="scientific">Ceratobasidium theobromae</name>
    <dbReference type="NCBI Taxonomy" id="1582974"/>
    <lineage>
        <taxon>Eukaryota</taxon>
        <taxon>Fungi</taxon>
        <taxon>Dikarya</taxon>
        <taxon>Basidiomycota</taxon>
        <taxon>Agaricomycotina</taxon>
        <taxon>Agaricomycetes</taxon>
        <taxon>Cantharellales</taxon>
        <taxon>Ceratobasidiaceae</taxon>
        <taxon>Ceratobasidium</taxon>
    </lineage>
</organism>
<dbReference type="OrthoDB" id="5959761at2759"/>
<dbReference type="InterPro" id="IPR053183">
    <property type="entry name" value="ASL1"/>
</dbReference>
<dbReference type="PANTHER" id="PTHR34154:SF3">
    <property type="entry name" value="ALKALI-SENSITIVE LINKAGE PROTEIN 1"/>
    <property type="match status" value="1"/>
</dbReference>
<protein>
    <submittedName>
        <fullName evidence="4">Alkali-sensitive linkage protein 1</fullName>
    </submittedName>
</protein>
<keyword evidence="2" id="KW-0732">Signal</keyword>
<gene>
    <name evidence="4" type="ORF">CTheo_602</name>
</gene>
<dbReference type="GO" id="GO:0071966">
    <property type="term" value="P:fungal-type cell wall polysaccharide metabolic process"/>
    <property type="evidence" value="ECO:0007669"/>
    <property type="project" value="TreeGrafter"/>
</dbReference>
<dbReference type="SUPFAM" id="SSF51445">
    <property type="entry name" value="(Trans)glycosidases"/>
    <property type="match status" value="1"/>
</dbReference>
<sequence length="333" mass="37098">MFLMLPLVLGLAPSCNAASLHQRQALDNTTAPLQLNKTGLAWGGGDADITQFESPKVSWYYTWGPNNWVQGKNNLEYVPMFWGPKNADSFSKYVNEDTIVSQGIKHALGMNEPEQTGQSNLTAVEGAQWWQTYMEPLRQYNVSLGSPAMSAATRSKQWLIDFSNACGAYGGFTWDTDWYGINATKFIAYLEDMHATFPDKPIWLTEFACHNFVSNVEPRRFRPPIHVISYQQEGGEQCTYADTVAFMNITQTWLDQQDYIHRYAWFGAMKSPVINNVNALMDPSGVINDLGKQYIGPTQSSRGVKPNTGYFATAPIFIAALVSALAGAMIVLV</sequence>
<feature type="transmembrane region" description="Helical" evidence="1">
    <location>
        <begin position="309"/>
        <end position="332"/>
    </location>
</feature>
<dbReference type="EMBL" id="SSOP01000005">
    <property type="protein sequence ID" value="KAB5595838.1"/>
    <property type="molecule type" value="Genomic_DNA"/>
</dbReference>
<keyword evidence="5" id="KW-1185">Reference proteome</keyword>
<dbReference type="PANTHER" id="PTHR34154">
    <property type="entry name" value="ALKALI-SENSITIVE LINKAGE PROTEIN 1"/>
    <property type="match status" value="1"/>
</dbReference>
<keyword evidence="1" id="KW-0812">Transmembrane</keyword>
<feature type="domain" description="Asl1-like glycosyl hydrolase catalytic" evidence="3">
    <location>
        <begin position="39"/>
        <end position="294"/>
    </location>
</feature>
<dbReference type="Pfam" id="PF11790">
    <property type="entry name" value="Glyco_hydro_cc"/>
    <property type="match status" value="1"/>
</dbReference>
<dbReference type="AlphaFoldDB" id="A0A5N5QVY1"/>
<reference evidence="4 5" key="1">
    <citation type="journal article" date="2019" name="Fungal Biol. Biotechnol.">
        <title>Draft genome sequence of fastidious pathogen Ceratobasidium theobromae, which causes vascular-streak dieback in Theobroma cacao.</title>
        <authorList>
            <person name="Ali S.S."/>
            <person name="Asman A."/>
            <person name="Shao J."/>
            <person name="Firmansyah A.P."/>
            <person name="Susilo A.W."/>
            <person name="Rosmana A."/>
            <person name="McMahon P."/>
            <person name="Junaid M."/>
            <person name="Guest D."/>
            <person name="Kheng T.Y."/>
            <person name="Meinhardt L.W."/>
            <person name="Bailey B.A."/>
        </authorList>
    </citation>
    <scope>NUCLEOTIDE SEQUENCE [LARGE SCALE GENOMIC DNA]</scope>
    <source>
        <strain evidence="4 5">CT2</strain>
    </source>
</reference>
<dbReference type="Gene3D" id="3.20.20.80">
    <property type="entry name" value="Glycosidases"/>
    <property type="match status" value="1"/>
</dbReference>
<dbReference type="InterPro" id="IPR024655">
    <property type="entry name" value="Asl1_glyco_hydro_catalytic"/>
</dbReference>
<evidence type="ECO:0000256" key="1">
    <source>
        <dbReference type="SAM" id="Phobius"/>
    </source>
</evidence>
<evidence type="ECO:0000313" key="4">
    <source>
        <dbReference type="EMBL" id="KAB5595838.1"/>
    </source>
</evidence>